<sequence>MKGPTVVWVESVEQELASIWLALPDRNKISKAAHEIDQALKRDAIGEGVELCEGLYAIEHGPLRAIFEVLSDDKIVRVVKVKPSGLLWGFSRITPTITASARLTLTTE</sequence>
<dbReference type="RefSeq" id="WP_197171708.1">
    <property type="nucleotide sequence ID" value="NZ_SJPY01000005.1"/>
</dbReference>
<protein>
    <recommendedName>
        <fullName evidence="3">Plasmid stabilization system protein</fullName>
    </recommendedName>
</protein>
<dbReference type="Proteomes" id="UP000315471">
    <property type="component" value="Unassembled WGS sequence"/>
</dbReference>
<dbReference type="EMBL" id="SJPY01000005">
    <property type="protein sequence ID" value="TWU40271.1"/>
    <property type="molecule type" value="Genomic_DNA"/>
</dbReference>
<evidence type="ECO:0000313" key="2">
    <source>
        <dbReference type="Proteomes" id="UP000315471"/>
    </source>
</evidence>
<dbReference type="AlphaFoldDB" id="A0A5C6DY03"/>
<gene>
    <name evidence="1" type="ORF">Q31b_36180</name>
</gene>
<proteinExistence type="predicted"/>
<name>A0A5C6DY03_9BACT</name>
<keyword evidence="2" id="KW-1185">Reference proteome</keyword>
<evidence type="ECO:0008006" key="3">
    <source>
        <dbReference type="Google" id="ProtNLM"/>
    </source>
</evidence>
<accession>A0A5C6DY03</accession>
<comment type="caution">
    <text evidence="1">The sequence shown here is derived from an EMBL/GenBank/DDBJ whole genome shotgun (WGS) entry which is preliminary data.</text>
</comment>
<organism evidence="1 2">
    <name type="scientific">Novipirellula aureliae</name>
    <dbReference type="NCBI Taxonomy" id="2527966"/>
    <lineage>
        <taxon>Bacteria</taxon>
        <taxon>Pseudomonadati</taxon>
        <taxon>Planctomycetota</taxon>
        <taxon>Planctomycetia</taxon>
        <taxon>Pirellulales</taxon>
        <taxon>Pirellulaceae</taxon>
        <taxon>Novipirellula</taxon>
    </lineage>
</organism>
<evidence type="ECO:0000313" key="1">
    <source>
        <dbReference type="EMBL" id="TWU40271.1"/>
    </source>
</evidence>
<reference evidence="1 2" key="1">
    <citation type="submission" date="2019-02" db="EMBL/GenBank/DDBJ databases">
        <title>Deep-cultivation of Planctomycetes and their phenomic and genomic characterization uncovers novel biology.</title>
        <authorList>
            <person name="Wiegand S."/>
            <person name="Jogler M."/>
            <person name="Boedeker C."/>
            <person name="Pinto D."/>
            <person name="Vollmers J."/>
            <person name="Rivas-Marin E."/>
            <person name="Kohn T."/>
            <person name="Peeters S.H."/>
            <person name="Heuer A."/>
            <person name="Rast P."/>
            <person name="Oberbeckmann S."/>
            <person name="Bunk B."/>
            <person name="Jeske O."/>
            <person name="Meyerdierks A."/>
            <person name="Storesund J.E."/>
            <person name="Kallscheuer N."/>
            <person name="Luecker S."/>
            <person name="Lage O.M."/>
            <person name="Pohl T."/>
            <person name="Merkel B.J."/>
            <person name="Hornburger P."/>
            <person name="Mueller R.-W."/>
            <person name="Bruemmer F."/>
            <person name="Labrenz M."/>
            <person name="Spormann A.M."/>
            <person name="Op Den Camp H."/>
            <person name="Overmann J."/>
            <person name="Amann R."/>
            <person name="Jetten M.S.M."/>
            <person name="Mascher T."/>
            <person name="Medema M.H."/>
            <person name="Devos D.P."/>
            <person name="Kaster A.-K."/>
            <person name="Ovreas L."/>
            <person name="Rohde M."/>
            <person name="Galperin M.Y."/>
            <person name="Jogler C."/>
        </authorList>
    </citation>
    <scope>NUCLEOTIDE SEQUENCE [LARGE SCALE GENOMIC DNA]</scope>
    <source>
        <strain evidence="1 2">Q31b</strain>
    </source>
</reference>